<dbReference type="InterPro" id="IPR013078">
    <property type="entry name" value="His_Pase_superF_clade-1"/>
</dbReference>
<dbReference type="Gene3D" id="3.40.50.1240">
    <property type="entry name" value="Phosphoglycerate mutase-like"/>
    <property type="match status" value="1"/>
</dbReference>
<dbReference type="SMART" id="SM00855">
    <property type="entry name" value="PGAM"/>
    <property type="match status" value="1"/>
</dbReference>
<dbReference type="InterPro" id="IPR029033">
    <property type="entry name" value="His_PPase_superfam"/>
</dbReference>
<keyword evidence="1" id="KW-0808">Transferase</keyword>
<dbReference type="InterPro" id="IPR050275">
    <property type="entry name" value="PGM_Phosphatase"/>
</dbReference>
<name>A0ABT3KUA2_9BURK</name>
<keyword evidence="2" id="KW-1185">Reference proteome</keyword>
<gene>
    <name evidence="1" type="ORF">D5039_10090</name>
</gene>
<keyword evidence="1" id="KW-0418">Kinase</keyword>
<sequence length="196" mass="20613">MSAPAPPAARLWLVRHAAALVGPGICYGALDLPADATATRSAAARLAAALPSQPRVFHSPLQRCAQLALELQARRPDARSRPDARLREMDFGAWEGRAWKAIGKGPIDAWTAAFTIHAPGGGERLGALLARVSAALQAARQLHAEQGVADVVWITHAGVARCVAWLQAHGDGPLPRCGEWPVAAPGCGGWELRVLA</sequence>
<reference evidence="2" key="1">
    <citation type="submission" date="2023-07" db="EMBL/GenBank/DDBJ databases">
        <title>Verminephrobacter genomes.</title>
        <authorList>
            <person name="Lund M.B."/>
        </authorList>
    </citation>
    <scope>NUCLEOTIDE SEQUENCE [LARGE SCALE GENOMIC DNA]</scope>
    <source>
        <strain evidence="2">AtM5-05</strain>
    </source>
</reference>
<dbReference type="GO" id="GO:0016301">
    <property type="term" value="F:kinase activity"/>
    <property type="evidence" value="ECO:0007669"/>
    <property type="project" value="UniProtKB-KW"/>
</dbReference>
<dbReference type="SUPFAM" id="SSF53254">
    <property type="entry name" value="Phosphoglycerate mutase-like"/>
    <property type="match status" value="1"/>
</dbReference>
<organism evidence="1 2">
    <name type="scientific">Verminephrobacter aporrectodeae subsp. tuberculatae</name>
    <dbReference type="NCBI Taxonomy" id="1110392"/>
    <lineage>
        <taxon>Bacteria</taxon>
        <taxon>Pseudomonadati</taxon>
        <taxon>Pseudomonadota</taxon>
        <taxon>Betaproteobacteria</taxon>
        <taxon>Burkholderiales</taxon>
        <taxon>Comamonadaceae</taxon>
        <taxon>Verminephrobacter</taxon>
    </lineage>
</organism>
<comment type="caution">
    <text evidence="1">The sequence shown here is derived from an EMBL/GenBank/DDBJ whole genome shotgun (WGS) entry which is preliminary data.</text>
</comment>
<evidence type="ECO:0000313" key="2">
    <source>
        <dbReference type="Proteomes" id="UP001208935"/>
    </source>
</evidence>
<dbReference type="EMBL" id="QZCW01000002">
    <property type="protein sequence ID" value="MCW5321484.1"/>
    <property type="molecule type" value="Genomic_DNA"/>
</dbReference>
<dbReference type="Pfam" id="PF00300">
    <property type="entry name" value="His_Phos_1"/>
    <property type="match status" value="1"/>
</dbReference>
<dbReference type="RefSeq" id="WP_265282146.1">
    <property type="nucleotide sequence ID" value="NZ_QZCW01000002.1"/>
</dbReference>
<accession>A0ABT3KUA2</accession>
<protein>
    <submittedName>
        <fullName evidence="1">Phosphoglycerate kinase</fullName>
    </submittedName>
</protein>
<proteinExistence type="predicted"/>
<evidence type="ECO:0000313" key="1">
    <source>
        <dbReference type="EMBL" id="MCW5321484.1"/>
    </source>
</evidence>
<dbReference type="PANTHER" id="PTHR48100">
    <property type="entry name" value="BROAD-SPECIFICITY PHOSPHATASE YOR283W-RELATED"/>
    <property type="match status" value="1"/>
</dbReference>
<dbReference type="Proteomes" id="UP001208935">
    <property type="component" value="Unassembled WGS sequence"/>
</dbReference>
<dbReference type="PANTHER" id="PTHR48100:SF1">
    <property type="entry name" value="HISTIDINE PHOSPHATASE FAMILY PROTEIN-RELATED"/>
    <property type="match status" value="1"/>
</dbReference>